<protein>
    <recommendedName>
        <fullName evidence="3">EF-hand domain-containing protein</fullName>
    </recommendedName>
</protein>
<dbReference type="AlphaFoldDB" id="A0A024V8R3"/>
<dbReference type="Pfam" id="PF13499">
    <property type="entry name" value="EF-hand_7"/>
    <property type="match status" value="1"/>
</dbReference>
<feature type="signal peptide" evidence="2">
    <location>
        <begin position="1"/>
        <end position="23"/>
    </location>
</feature>
<dbReference type="GO" id="GO:0005509">
    <property type="term" value="F:calcium ion binding"/>
    <property type="evidence" value="ECO:0007669"/>
    <property type="project" value="InterPro"/>
</dbReference>
<evidence type="ECO:0000256" key="2">
    <source>
        <dbReference type="SAM" id="SignalP"/>
    </source>
</evidence>
<dbReference type="PROSITE" id="PS00018">
    <property type="entry name" value="EF_HAND_1"/>
    <property type="match status" value="1"/>
</dbReference>
<keyword evidence="2" id="KW-0732">Signal</keyword>
<dbReference type="Proteomes" id="UP000030690">
    <property type="component" value="Unassembled WGS sequence"/>
</dbReference>
<evidence type="ECO:0000313" key="5">
    <source>
        <dbReference type="Proteomes" id="UP000030690"/>
    </source>
</evidence>
<dbReference type="PROSITE" id="PS50222">
    <property type="entry name" value="EF_HAND_2"/>
    <property type="match status" value="1"/>
</dbReference>
<feature type="chain" id="PRO_5001538999" description="EF-hand domain-containing protein" evidence="2">
    <location>
        <begin position="24"/>
        <end position="107"/>
    </location>
</feature>
<feature type="domain" description="EF-hand" evidence="3">
    <location>
        <begin position="75"/>
        <end position="107"/>
    </location>
</feature>
<evidence type="ECO:0000256" key="1">
    <source>
        <dbReference type="ARBA" id="ARBA00022837"/>
    </source>
</evidence>
<accession>A0A024V8R3</accession>
<sequence>MKLHVSLLYFFFLFLTFFNILKAQDNKNKVEETHEEQGEMTQEEKDEIYSEFVDYDLNKDGLIDAEEIVVTLKNMKKADFINFFNKVDLDSSGTISIDEYMLFINSN</sequence>
<dbReference type="InterPro" id="IPR011992">
    <property type="entry name" value="EF-hand-dom_pair"/>
</dbReference>
<dbReference type="InterPro" id="IPR002048">
    <property type="entry name" value="EF_hand_dom"/>
</dbReference>
<evidence type="ECO:0000259" key="3">
    <source>
        <dbReference type="PROSITE" id="PS50222"/>
    </source>
</evidence>
<gene>
    <name evidence="4" type="ORF">PFFVO_01602</name>
</gene>
<dbReference type="SMART" id="SM00054">
    <property type="entry name" value="EFh"/>
    <property type="match status" value="2"/>
</dbReference>
<evidence type="ECO:0000313" key="4">
    <source>
        <dbReference type="EMBL" id="ETW19423.1"/>
    </source>
</evidence>
<organism evidence="4 5">
    <name type="scientific">Plasmodium falciparum Vietnam Oak-Knoll</name>
    <name type="common">FVO</name>
    <dbReference type="NCBI Taxonomy" id="1036723"/>
    <lineage>
        <taxon>Eukaryota</taxon>
        <taxon>Sar</taxon>
        <taxon>Alveolata</taxon>
        <taxon>Apicomplexa</taxon>
        <taxon>Aconoidasida</taxon>
        <taxon>Haemosporida</taxon>
        <taxon>Plasmodiidae</taxon>
        <taxon>Plasmodium</taxon>
        <taxon>Plasmodium (Laverania)</taxon>
    </lineage>
</organism>
<proteinExistence type="predicted"/>
<reference evidence="4 5" key="2">
    <citation type="submission" date="2013-02" db="EMBL/GenBank/DDBJ databases">
        <title>The Genome Sequence of Plasmodium falciparum Vietnam Oak-Knoll (FVO).</title>
        <authorList>
            <consortium name="The Broad Institute Genome Sequencing Platform"/>
            <consortium name="The Broad Institute Genome Sequencing Center for Infectious Disease"/>
            <person name="Neafsey D."/>
            <person name="Cheeseman I."/>
            <person name="Volkman S."/>
            <person name="Adams J."/>
            <person name="Walker B."/>
            <person name="Young S.K."/>
            <person name="Zeng Q."/>
            <person name="Gargeya S."/>
            <person name="Fitzgerald M."/>
            <person name="Haas B."/>
            <person name="Abouelleil A."/>
            <person name="Alvarado L."/>
            <person name="Arachchi H.M."/>
            <person name="Berlin A.M."/>
            <person name="Chapman S.B."/>
            <person name="Dewar J."/>
            <person name="Goldberg J."/>
            <person name="Griggs A."/>
            <person name="Gujja S."/>
            <person name="Hansen M."/>
            <person name="Howarth C."/>
            <person name="Imamovic A."/>
            <person name="Larimer J."/>
            <person name="McCowan C."/>
            <person name="Murphy C."/>
            <person name="Neiman D."/>
            <person name="Pearson M."/>
            <person name="Priest M."/>
            <person name="Roberts A."/>
            <person name="Saif S."/>
            <person name="Shea T."/>
            <person name="Sisk P."/>
            <person name="Sykes S."/>
            <person name="Wortman J."/>
            <person name="Nusbaum C."/>
            <person name="Birren B."/>
        </authorList>
    </citation>
    <scope>NUCLEOTIDE SEQUENCE [LARGE SCALE GENOMIC DNA]</scope>
    <source>
        <strain evidence="5">Vietnam Oak-Knoll (FVO)</strain>
    </source>
</reference>
<dbReference type="InterPro" id="IPR018247">
    <property type="entry name" value="EF_Hand_1_Ca_BS"/>
</dbReference>
<keyword evidence="1" id="KW-0106">Calcium</keyword>
<reference evidence="4 5" key="1">
    <citation type="submission" date="2013-02" db="EMBL/GenBank/DDBJ databases">
        <title>The Genome Annotation of Plasmodium falciparum Vietnam Oak-Knoll (FVO).</title>
        <authorList>
            <consortium name="The Broad Institute Genome Sequencing Platform"/>
            <consortium name="The Broad Institute Genome Sequencing Center for Infectious Disease"/>
            <person name="Neafsey D."/>
            <person name="Hoffman S."/>
            <person name="Volkman S."/>
            <person name="Rosenthal P."/>
            <person name="Walker B."/>
            <person name="Young S.K."/>
            <person name="Zeng Q."/>
            <person name="Gargeya S."/>
            <person name="Fitzgerald M."/>
            <person name="Haas B."/>
            <person name="Abouelleil A."/>
            <person name="Allen A.W."/>
            <person name="Alvarado L."/>
            <person name="Arachchi H.M."/>
            <person name="Berlin A.M."/>
            <person name="Chapman S.B."/>
            <person name="Gainer-Dewar J."/>
            <person name="Goldberg J."/>
            <person name="Griggs A."/>
            <person name="Gujja S."/>
            <person name="Hansen M."/>
            <person name="Howarth C."/>
            <person name="Imamovic A."/>
            <person name="Ireland A."/>
            <person name="Larimer J."/>
            <person name="McCowan C."/>
            <person name="Murphy C."/>
            <person name="Pearson M."/>
            <person name="Poon T.W."/>
            <person name="Priest M."/>
            <person name="Roberts A."/>
            <person name="Saif S."/>
            <person name="Shea T."/>
            <person name="Sisk P."/>
            <person name="Sykes S."/>
            <person name="Wortman J."/>
            <person name="Nusbaum C."/>
            <person name="Birren B."/>
        </authorList>
    </citation>
    <scope>NUCLEOTIDE SEQUENCE [LARGE SCALE GENOMIC DNA]</scope>
    <source>
        <strain evidence="5">Vietnam Oak-Knoll (FVO)</strain>
    </source>
</reference>
<dbReference type="SUPFAM" id="SSF47473">
    <property type="entry name" value="EF-hand"/>
    <property type="match status" value="1"/>
</dbReference>
<dbReference type="SMR" id="A0A024V8R3"/>
<name>A0A024V8R3_PLAFA</name>
<dbReference type="EMBL" id="KI925065">
    <property type="protein sequence ID" value="ETW19423.1"/>
    <property type="molecule type" value="Genomic_DNA"/>
</dbReference>
<dbReference type="Gene3D" id="1.10.238.10">
    <property type="entry name" value="EF-hand"/>
    <property type="match status" value="1"/>
</dbReference>
<dbReference type="OrthoDB" id="10263155at2759"/>